<dbReference type="AlphaFoldDB" id="A0A7T0C205"/>
<evidence type="ECO:0000313" key="2">
    <source>
        <dbReference type="Proteomes" id="UP000594464"/>
    </source>
</evidence>
<reference evidence="2" key="1">
    <citation type="submission" date="2020-02" db="EMBL/GenBank/DDBJ databases">
        <title>Genomic and physiological characterization of two novel Nitrospinaceae genera.</title>
        <authorList>
            <person name="Mueller A.J."/>
            <person name="Jung M.-Y."/>
            <person name="Strachan C.R."/>
            <person name="Herbold C.W."/>
            <person name="Kirkegaard R.H."/>
            <person name="Daims H."/>
        </authorList>
    </citation>
    <scope>NUCLEOTIDE SEQUENCE [LARGE SCALE GENOMIC DNA]</scope>
</reference>
<name>A0A7T0C205_9BACT</name>
<organism evidence="1 2">
    <name type="scientific">Candidatus Nitrohelix vancouverensis</name>
    <dbReference type="NCBI Taxonomy" id="2705534"/>
    <lineage>
        <taxon>Bacteria</taxon>
        <taxon>Pseudomonadati</taxon>
        <taxon>Nitrospinota/Tectimicrobiota group</taxon>
        <taxon>Nitrospinota</taxon>
        <taxon>Nitrospinia</taxon>
        <taxon>Nitrospinales</taxon>
        <taxon>Nitrospinaceae</taxon>
        <taxon>Candidatus Nitrohelix</taxon>
    </lineage>
</organism>
<dbReference type="Proteomes" id="UP000594464">
    <property type="component" value="Chromosome"/>
</dbReference>
<evidence type="ECO:0000313" key="1">
    <source>
        <dbReference type="EMBL" id="QPJ65076.1"/>
    </source>
</evidence>
<proteinExistence type="predicted"/>
<gene>
    <name evidence="1" type="ORF">G3M78_06615</name>
</gene>
<accession>A0A7T0C205</accession>
<dbReference type="EMBL" id="CP048620">
    <property type="protein sequence ID" value="QPJ65076.1"/>
    <property type="molecule type" value="Genomic_DNA"/>
</dbReference>
<protein>
    <submittedName>
        <fullName evidence="1">Uncharacterized protein</fullName>
    </submittedName>
</protein>
<sequence>MEPGEIQSFGSQQGANRSKLITQATQLPDDPFQALSLETKTTKELGGLRSPLQLISVGGKEINSAAATTASIPPEIGKGSIANLFL</sequence>
<dbReference type="KEGG" id="nva:G3M78_06615"/>